<comment type="caution">
    <text evidence="1">The sequence shown here is derived from an EMBL/GenBank/DDBJ whole genome shotgun (WGS) entry which is preliminary data.</text>
</comment>
<name>A0ACC3N2L0_9PEZI</name>
<organism evidence="1 2">
    <name type="scientific">Vermiconidia calcicola</name>
    <dbReference type="NCBI Taxonomy" id="1690605"/>
    <lineage>
        <taxon>Eukaryota</taxon>
        <taxon>Fungi</taxon>
        <taxon>Dikarya</taxon>
        <taxon>Ascomycota</taxon>
        <taxon>Pezizomycotina</taxon>
        <taxon>Dothideomycetes</taxon>
        <taxon>Dothideomycetidae</taxon>
        <taxon>Mycosphaerellales</taxon>
        <taxon>Extremaceae</taxon>
        <taxon>Vermiconidia</taxon>
    </lineage>
</organism>
<evidence type="ECO:0000313" key="2">
    <source>
        <dbReference type="Proteomes" id="UP001281147"/>
    </source>
</evidence>
<dbReference type="EMBL" id="JAUTXU010000097">
    <property type="protein sequence ID" value="KAK3708873.1"/>
    <property type="molecule type" value="Genomic_DNA"/>
</dbReference>
<proteinExistence type="predicted"/>
<protein>
    <submittedName>
        <fullName evidence="1">Uncharacterized protein</fullName>
    </submittedName>
</protein>
<keyword evidence="2" id="KW-1185">Reference proteome</keyword>
<sequence length="317" mass="34737">MDESGPPQHTVNDGLHPEPDHHPQPDDTNLEGESSKARLERLGRQRPKPLPSAWKEIGFVFSIVMSQALTEYFVSGFTVLIPTVVSALDISPQAVTWPASAFSLVISSFLLPFGRLADIYGGFPVYIAGSVWYCAWAVIVGFSQNEIMLDVCRAMQGLGPAAYLPAGLMLLGSVYRPGPRKNLVFCIYGAMAVLGFFIGIFFAGVAGEYAGWRWYFWIGGILAAFTAVVAWFTIPNDHADLKHNGVKMDWLGSITIVSGLILLVYAITDSSHAPQGWATPYIYATFIASILFLSAAFYIEGWVAEQPLLPFEVFTIK</sequence>
<reference evidence="1" key="1">
    <citation type="submission" date="2023-07" db="EMBL/GenBank/DDBJ databases">
        <title>Black Yeasts Isolated from many extreme environments.</title>
        <authorList>
            <person name="Coleine C."/>
            <person name="Stajich J.E."/>
            <person name="Selbmann L."/>
        </authorList>
    </citation>
    <scope>NUCLEOTIDE SEQUENCE</scope>
    <source>
        <strain evidence="1">CCFEE 5714</strain>
    </source>
</reference>
<evidence type="ECO:0000313" key="1">
    <source>
        <dbReference type="EMBL" id="KAK3708873.1"/>
    </source>
</evidence>
<accession>A0ACC3N2L0</accession>
<dbReference type="Proteomes" id="UP001281147">
    <property type="component" value="Unassembled WGS sequence"/>
</dbReference>
<gene>
    <name evidence="1" type="ORF">LTR37_011203</name>
</gene>